<evidence type="ECO:0000313" key="4">
    <source>
        <dbReference type="Proteomes" id="UP001189429"/>
    </source>
</evidence>
<comment type="caution">
    <text evidence="3">The sequence shown here is derived from an EMBL/GenBank/DDBJ whole genome shotgun (WGS) entry which is preliminary data.</text>
</comment>
<feature type="region of interest" description="Disordered" evidence="1">
    <location>
        <begin position="1116"/>
        <end position="1137"/>
    </location>
</feature>
<feature type="compositionally biased region" description="Gly residues" evidence="1">
    <location>
        <begin position="1247"/>
        <end position="1261"/>
    </location>
</feature>
<reference evidence="3" key="1">
    <citation type="submission" date="2023-10" db="EMBL/GenBank/DDBJ databases">
        <authorList>
            <person name="Chen Y."/>
            <person name="Shah S."/>
            <person name="Dougan E. K."/>
            <person name="Thang M."/>
            <person name="Chan C."/>
        </authorList>
    </citation>
    <scope>NUCLEOTIDE SEQUENCE [LARGE SCALE GENOMIC DNA]</scope>
</reference>
<dbReference type="InterPro" id="IPR036691">
    <property type="entry name" value="Endo/exonu/phosph_ase_sf"/>
</dbReference>
<feature type="region of interest" description="Disordered" evidence="1">
    <location>
        <begin position="1046"/>
        <end position="1095"/>
    </location>
</feature>
<feature type="compositionally biased region" description="Low complexity" evidence="1">
    <location>
        <begin position="1182"/>
        <end position="1192"/>
    </location>
</feature>
<protein>
    <recommendedName>
        <fullName evidence="2">Reverse transcriptase domain-containing protein</fullName>
    </recommendedName>
</protein>
<dbReference type="Proteomes" id="UP001189429">
    <property type="component" value="Unassembled WGS sequence"/>
</dbReference>
<dbReference type="SUPFAM" id="SSF56672">
    <property type="entry name" value="DNA/RNA polymerases"/>
    <property type="match status" value="1"/>
</dbReference>
<feature type="compositionally biased region" description="Basic residues" evidence="1">
    <location>
        <begin position="1280"/>
        <end position="1291"/>
    </location>
</feature>
<dbReference type="PANTHER" id="PTHR19446">
    <property type="entry name" value="REVERSE TRANSCRIPTASES"/>
    <property type="match status" value="1"/>
</dbReference>
<evidence type="ECO:0000259" key="2">
    <source>
        <dbReference type="PROSITE" id="PS50878"/>
    </source>
</evidence>
<dbReference type="SUPFAM" id="SSF56219">
    <property type="entry name" value="DNase I-like"/>
    <property type="match status" value="1"/>
</dbReference>
<keyword evidence="4" id="KW-1185">Reference proteome</keyword>
<evidence type="ECO:0000313" key="3">
    <source>
        <dbReference type="EMBL" id="CAK0789774.1"/>
    </source>
</evidence>
<feature type="region of interest" description="Disordered" evidence="1">
    <location>
        <begin position="1020"/>
        <end position="1039"/>
    </location>
</feature>
<feature type="compositionally biased region" description="Gly residues" evidence="1">
    <location>
        <begin position="1268"/>
        <end position="1279"/>
    </location>
</feature>
<proteinExistence type="predicted"/>
<gene>
    <name evidence="3" type="ORF">PCOR1329_LOCUS1247</name>
</gene>
<organism evidence="3 4">
    <name type="scientific">Prorocentrum cordatum</name>
    <dbReference type="NCBI Taxonomy" id="2364126"/>
    <lineage>
        <taxon>Eukaryota</taxon>
        <taxon>Sar</taxon>
        <taxon>Alveolata</taxon>
        <taxon>Dinophyceae</taxon>
        <taxon>Prorocentrales</taxon>
        <taxon>Prorocentraceae</taxon>
        <taxon>Prorocentrum</taxon>
    </lineage>
</organism>
<feature type="region of interest" description="Disordered" evidence="1">
    <location>
        <begin position="1155"/>
        <end position="1192"/>
    </location>
</feature>
<feature type="region of interest" description="Disordered" evidence="1">
    <location>
        <begin position="1236"/>
        <end position="1298"/>
    </location>
</feature>
<feature type="compositionally biased region" description="Basic residues" evidence="1">
    <location>
        <begin position="309"/>
        <end position="322"/>
    </location>
</feature>
<dbReference type="InterPro" id="IPR043502">
    <property type="entry name" value="DNA/RNA_pol_sf"/>
</dbReference>
<dbReference type="Gene3D" id="3.60.10.10">
    <property type="entry name" value="Endonuclease/exonuclease/phosphatase"/>
    <property type="match status" value="1"/>
</dbReference>
<feature type="region of interest" description="Disordered" evidence="1">
    <location>
        <begin position="302"/>
        <end position="322"/>
    </location>
</feature>
<feature type="domain" description="Reverse transcriptase" evidence="2">
    <location>
        <begin position="467"/>
        <end position="749"/>
    </location>
</feature>
<evidence type="ECO:0000256" key="1">
    <source>
        <dbReference type="SAM" id="MobiDB-lite"/>
    </source>
</evidence>
<dbReference type="EMBL" id="CAUYUJ010000303">
    <property type="protein sequence ID" value="CAK0789774.1"/>
    <property type="molecule type" value="Genomic_DNA"/>
</dbReference>
<feature type="region of interest" description="Disordered" evidence="1">
    <location>
        <begin position="1350"/>
        <end position="1371"/>
    </location>
</feature>
<dbReference type="PROSITE" id="PS50878">
    <property type="entry name" value="RT_POL"/>
    <property type="match status" value="1"/>
</dbReference>
<dbReference type="InterPro" id="IPR000477">
    <property type="entry name" value="RT_dom"/>
</dbReference>
<feature type="compositionally biased region" description="Pro residues" evidence="1">
    <location>
        <begin position="1074"/>
        <end position="1087"/>
    </location>
</feature>
<name>A0ABN9PEB5_9DINO</name>
<dbReference type="CDD" id="cd01650">
    <property type="entry name" value="RT_nLTR_like"/>
    <property type="match status" value="1"/>
</dbReference>
<accession>A0ABN9PEB5</accession>
<dbReference type="Pfam" id="PF00078">
    <property type="entry name" value="RVT_1"/>
    <property type="match status" value="1"/>
</dbReference>
<sequence>MLAAPASRAWRAGGAGVVRVPDCDRLLTITVPINGRKVVFTTGYQPTGAAPRAMRDEFLEHFRELQEVIPSCSQRIMGGDWNAHVGADAAGEPGIGPKLLSTPTARHSRAFTKVLEDHRLRRVDSHLACRQRATWRSLGIEQGRWHENDYFITDGPVSAKRWKRLRTFAMPFGDHFAKFVSYWPPGKPQGRRDVRELVNGFTLEPRPAGRLRYDLMRGPSPEAAALRAEFGEATGRALGEPDRPAWGELAAAMRTAAEEVLGRAPRRDDVPVLQRLRPTEQAHRRAQQRSWEAVRRAIGTGAEEEARKEHRRLRAQHRRDPRSLRRQIVHGVVTDLEHAASCHDTGAFYRGMKDLGVWLSDSNTTGREEYTPEEGKDHFLNIGGDPNPVPEEVLDDLPEAFWQQGRAHAETLGRPPRDAEIDRAIRGLRDSAPGDDEVTIGMVKAAGAPVVSEVCRLVRLFWDTPHEHWVEVLGQEPLRAVVILLFKNKGSRSDLDNYRGICLLSMLSRIVAKLAATRVSQWAEASGLHVREQWGNRKYRSTRDAVLIMRILFEGSARAGQMVSDDSLAAVLVDVKKAFPNVPRALCWRVLTRLGVPPAMLNVLQGVHEQTFYVVRTSAGDSSTYELRRGLREGCPTSGILYTVFHNIVLWRLREELQADQRVNLHHTPARPLPRATEQPDEADLDAFIVHLLAFADDTTVLTRQKHSRAVEDMVIRIMARFGETVHPGKTERLCAAAKTEAAPPGFLMAVRLLGAWFDTDGGTEQDDTKRIHAARLAWRRLHKQLPRLRLSSRLRGAVVQATVVASLLCASEVRPFSPASLKAYQVFLNRVIRGITFDRRRGGTRAMEGACTSTDLRIEAGIDAVPVQVLKRQLGYLGHLARYPNDRLEQHKLGLWLAPPPEAQEGAGSLASRCPTLRDTYWKRIVSVMGLTGMPEEEWPVRWMEVARDRREWKRLSDTLVWHERQRCDADTWANRHSESATAYRAELQGAQRCPRTGEQRCPRCGVWCAKLGNHLRTCDGTPPPAGRLAPRFVDGQQDGMRIRPDRRKAQQQQPPPPPAPAAPARRRLRGKQPPPAAPPAPPPAPHVDDAYAGGAGGRGAWGARCNAISAVPQLVSPGSDRQGRPSMAATGGGAGAADGLAAARAAVAARRQRAGGAEQVRGEVPARRRVQPRGLPREAPAPAAAAAAGDAAMPQAAGQLALPDPAAPAPAGRLALPAPAAPRAAAAAAGAAGGAPAAAPAPAAPGGGAARPAGKGGAKGGRRRGGGGGGQGAGGGKGKGHGGKGRGAGRGRGLPGPMEEVVEALVALGISHERELNMHTDRVGALVVLKDEELIDEVWELRSAWRQADKDRKEQQPADGPLPPHPMGSQRSMLFKAICEWTAGKLQEADPGKQAATDLAATPAAEVDASLFRFKPRHEDPMADRPWVFIIVYSLRVQPAFLDAPAAVQAVTVPGVRFGVLHTDDGPIVQYLRGWPPVLLACAVLLARPARPPRGRAPACTAASAALAAARGRRTPPPAGRRPGRNGNYSEQGIYDAIGGVAWVQAFLAVLLAGFECYHMLLQADPPLRLHRLRRAPRGCAPLRRRC</sequence>